<organism evidence="2 3">
    <name type="scientific">Capsaspora owczarzaki (strain ATCC 30864)</name>
    <dbReference type="NCBI Taxonomy" id="595528"/>
    <lineage>
        <taxon>Eukaryota</taxon>
        <taxon>Filasterea</taxon>
        <taxon>Capsaspora</taxon>
    </lineage>
</organism>
<protein>
    <submittedName>
        <fullName evidence="2">Uncharacterized protein</fullName>
    </submittedName>
</protein>
<keyword evidence="3" id="KW-1185">Reference proteome</keyword>
<gene>
    <name evidence="2" type="ORF">CAOG_009900</name>
</gene>
<accession>A0A0D2UJI9</accession>
<dbReference type="Proteomes" id="UP000008743">
    <property type="component" value="Unassembled WGS sequence"/>
</dbReference>
<dbReference type="EMBL" id="KE346368">
    <property type="protein sequence ID" value="KJE95261.1"/>
    <property type="molecule type" value="Genomic_DNA"/>
</dbReference>
<dbReference type="InParanoid" id="A0A0D2UJI9"/>
<evidence type="ECO:0000256" key="1">
    <source>
        <dbReference type="SAM" id="MobiDB-lite"/>
    </source>
</evidence>
<sequence>MYRLSFSRGEVEMLLRATLEISWMATSCETDCTNEGDPDADGVLEVEASASEERDEDLLRVRTGVMTAESITGGVFCRSRDGSGAVGVESVSSRSSSSSDAGGVGFSIHDL</sequence>
<evidence type="ECO:0000313" key="2">
    <source>
        <dbReference type="EMBL" id="KJE95261.1"/>
    </source>
</evidence>
<evidence type="ECO:0000313" key="3">
    <source>
        <dbReference type="Proteomes" id="UP000008743"/>
    </source>
</evidence>
<feature type="region of interest" description="Disordered" evidence="1">
    <location>
        <begin position="80"/>
        <end position="111"/>
    </location>
</feature>
<feature type="compositionally biased region" description="Low complexity" evidence="1">
    <location>
        <begin position="82"/>
        <end position="101"/>
    </location>
</feature>
<name>A0A0D2UJI9_CAPO3</name>
<reference evidence="3" key="1">
    <citation type="submission" date="2011-02" db="EMBL/GenBank/DDBJ databases">
        <title>The Genome Sequence of Capsaspora owczarzaki ATCC 30864.</title>
        <authorList>
            <person name="Russ C."/>
            <person name="Cuomo C."/>
            <person name="Burger G."/>
            <person name="Gray M.W."/>
            <person name="Holland P.W.H."/>
            <person name="King N."/>
            <person name="Lang F.B.F."/>
            <person name="Roger A.J."/>
            <person name="Ruiz-Trillo I."/>
            <person name="Young S.K."/>
            <person name="Zeng Q."/>
            <person name="Gargeya S."/>
            <person name="Alvarado L."/>
            <person name="Berlin A."/>
            <person name="Chapman S.B."/>
            <person name="Chen Z."/>
            <person name="Freedman E."/>
            <person name="Gellesch M."/>
            <person name="Goldberg J."/>
            <person name="Griggs A."/>
            <person name="Gujja S."/>
            <person name="Heilman E."/>
            <person name="Heiman D."/>
            <person name="Howarth C."/>
            <person name="Mehta T."/>
            <person name="Neiman D."/>
            <person name="Pearson M."/>
            <person name="Roberts A."/>
            <person name="Saif S."/>
            <person name="Shea T."/>
            <person name="Shenoy N."/>
            <person name="Sisk P."/>
            <person name="Stolte C."/>
            <person name="Sykes S."/>
            <person name="White J."/>
            <person name="Yandava C."/>
            <person name="Haas B."/>
            <person name="Nusbaum C."/>
            <person name="Birren B."/>
        </authorList>
    </citation>
    <scope>NUCLEOTIDE SEQUENCE</scope>
    <source>
        <strain evidence="3">ATCC 30864</strain>
    </source>
</reference>
<proteinExistence type="predicted"/>
<dbReference type="AlphaFoldDB" id="A0A0D2UJI9"/>